<keyword evidence="3" id="KW-0067">ATP-binding</keyword>
<proteinExistence type="inferred from homology"/>
<keyword evidence="6" id="KW-1185">Reference proteome</keyword>
<organism evidence="5 6">
    <name type="scientific">Kutzneria chonburiensis</name>
    <dbReference type="NCBI Taxonomy" id="1483604"/>
    <lineage>
        <taxon>Bacteria</taxon>
        <taxon>Bacillati</taxon>
        <taxon>Actinomycetota</taxon>
        <taxon>Actinomycetes</taxon>
        <taxon>Pseudonocardiales</taxon>
        <taxon>Pseudonocardiaceae</taxon>
        <taxon>Kutzneria</taxon>
    </lineage>
</organism>
<feature type="domain" description="UspA" evidence="4">
    <location>
        <begin position="140"/>
        <end position="276"/>
    </location>
</feature>
<dbReference type="PRINTS" id="PR01438">
    <property type="entry name" value="UNVRSLSTRESS"/>
</dbReference>
<dbReference type="PANTHER" id="PTHR46268:SF27">
    <property type="entry name" value="UNIVERSAL STRESS PROTEIN RV2623"/>
    <property type="match status" value="1"/>
</dbReference>
<reference evidence="5 6" key="1">
    <citation type="submission" date="2024-09" db="EMBL/GenBank/DDBJ databases">
        <authorList>
            <person name="Sun Q."/>
            <person name="Mori K."/>
        </authorList>
    </citation>
    <scope>NUCLEOTIDE SEQUENCE [LARGE SCALE GENOMIC DNA]</scope>
    <source>
        <strain evidence="5 6">TBRC 1432</strain>
    </source>
</reference>
<accession>A0ABV6MNV8</accession>
<dbReference type="Gene3D" id="3.40.50.620">
    <property type="entry name" value="HUPs"/>
    <property type="match status" value="2"/>
</dbReference>
<keyword evidence="2" id="KW-0547">Nucleotide-binding</keyword>
<dbReference type="PANTHER" id="PTHR46268">
    <property type="entry name" value="STRESS RESPONSE PROTEIN NHAX"/>
    <property type="match status" value="1"/>
</dbReference>
<comment type="similarity">
    <text evidence="1">Belongs to the universal stress protein A family.</text>
</comment>
<dbReference type="EMBL" id="JBHLUD010000002">
    <property type="protein sequence ID" value="MFC0541874.1"/>
    <property type="molecule type" value="Genomic_DNA"/>
</dbReference>
<dbReference type="RefSeq" id="WP_273942091.1">
    <property type="nucleotide sequence ID" value="NZ_CP097263.1"/>
</dbReference>
<dbReference type="Pfam" id="PF00582">
    <property type="entry name" value="Usp"/>
    <property type="match status" value="2"/>
</dbReference>
<evidence type="ECO:0000256" key="1">
    <source>
        <dbReference type="ARBA" id="ARBA00008791"/>
    </source>
</evidence>
<dbReference type="SUPFAM" id="SSF52402">
    <property type="entry name" value="Adenine nucleotide alpha hydrolases-like"/>
    <property type="match status" value="2"/>
</dbReference>
<sequence>MSNHASGPPIVAGVDGSMSALHAVRWAAAEAARRSVPLRLVHVQPPVGTGTPDLGQQWLSDADFLARRTAPAVRPDSCVRLGDPATELLAESRTARLIVAGARGAGGFSGLALGSVALALATGGHCPAVIVRGRPTQSGPVVVGVCGTPRCQAVLDHAFDQAESRAEPLLAVHAWHPLPADADIAAAMGIAWTEVEAEQHDLLTEWLSAGVRRRPGVHVTRVIAAARPARALLGHSRFAQLVVVGCRGRSPLTGLVLGSVPRALLHHAPCPVLVVRDGHCR</sequence>
<evidence type="ECO:0000256" key="2">
    <source>
        <dbReference type="ARBA" id="ARBA00022741"/>
    </source>
</evidence>
<dbReference type="InterPro" id="IPR006015">
    <property type="entry name" value="Universal_stress_UspA"/>
</dbReference>
<evidence type="ECO:0000313" key="6">
    <source>
        <dbReference type="Proteomes" id="UP001589810"/>
    </source>
</evidence>
<protein>
    <submittedName>
        <fullName evidence="5">Universal stress protein</fullName>
    </submittedName>
</protein>
<dbReference type="InterPro" id="IPR014729">
    <property type="entry name" value="Rossmann-like_a/b/a_fold"/>
</dbReference>
<evidence type="ECO:0000259" key="4">
    <source>
        <dbReference type="Pfam" id="PF00582"/>
    </source>
</evidence>
<feature type="domain" description="UspA" evidence="4">
    <location>
        <begin position="9"/>
        <end position="132"/>
    </location>
</feature>
<dbReference type="InterPro" id="IPR006016">
    <property type="entry name" value="UspA"/>
</dbReference>
<gene>
    <name evidence="5" type="ORF">ACFFH7_10305</name>
</gene>
<name>A0ABV6MNV8_9PSEU</name>
<evidence type="ECO:0000313" key="5">
    <source>
        <dbReference type="EMBL" id="MFC0541874.1"/>
    </source>
</evidence>
<evidence type="ECO:0000256" key="3">
    <source>
        <dbReference type="ARBA" id="ARBA00022840"/>
    </source>
</evidence>
<dbReference type="Proteomes" id="UP001589810">
    <property type="component" value="Unassembled WGS sequence"/>
</dbReference>
<comment type="caution">
    <text evidence="5">The sequence shown here is derived from an EMBL/GenBank/DDBJ whole genome shotgun (WGS) entry which is preliminary data.</text>
</comment>